<protein>
    <submittedName>
        <fullName evidence="2">Uncharacterized protein</fullName>
    </submittedName>
</protein>
<organism evidence="2 3">
    <name type="scientific">Varroa destructor</name>
    <name type="common">Honeybee mite</name>
    <dbReference type="NCBI Taxonomy" id="109461"/>
    <lineage>
        <taxon>Eukaryota</taxon>
        <taxon>Metazoa</taxon>
        <taxon>Ecdysozoa</taxon>
        <taxon>Arthropoda</taxon>
        <taxon>Chelicerata</taxon>
        <taxon>Arachnida</taxon>
        <taxon>Acari</taxon>
        <taxon>Parasitiformes</taxon>
        <taxon>Mesostigmata</taxon>
        <taxon>Gamasina</taxon>
        <taxon>Dermanyssoidea</taxon>
        <taxon>Varroidae</taxon>
        <taxon>Varroa</taxon>
    </lineage>
</organism>
<feature type="transmembrane region" description="Helical" evidence="1">
    <location>
        <begin position="90"/>
        <end position="107"/>
    </location>
</feature>
<dbReference type="GeneID" id="111254876"/>
<dbReference type="Proteomes" id="UP000594260">
    <property type="component" value="Unplaced"/>
</dbReference>
<name>A0A7M7KWU9_VARDE</name>
<dbReference type="EnsemblMetazoa" id="XM_022816195">
    <property type="protein sequence ID" value="XP_022671930"/>
    <property type="gene ID" value="LOC111254876"/>
</dbReference>
<dbReference type="RefSeq" id="XP_022671928.1">
    <property type="nucleotide sequence ID" value="XM_022816193.1"/>
</dbReference>
<feature type="transmembrane region" description="Helical" evidence="1">
    <location>
        <begin position="119"/>
        <end position="138"/>
    </location>
</feature>
<keyword evidence="1" id="KW-0472">Membrane</keyword>
<dbReference type="RefSeq" id="XP_022671929.1">
    <property type="nucleotide sequence ID" value="XM_022816194.1"/>
</dbReference>
<dbReference type="InParanoid" id="A0A7M7KWU9"/>
<dbReference type="OrthoDB" id="6497222at2759"/>
<dbReference type="KEGG" id="vde:111254876"/>
<evidence type="ECO:0000313" key="2">
    <source>
        <dbReference type="EnsemblMetazoa" id="XP_022671928"/>
    </source>
</evidence>
<dbReference type="RefSeq" id="XP_022671930.1">
    <property type="nucleotide sequence ID" value="XM_022816195.1"/>
</dbReference>
<dbReference type="PANTHER" id="PTHR35270:SF2">
    <property type="entry name" value="FUSELESS, ISOFORM A"/>
    <property type="match status" value="1"/>
</dbReference>
<keyword evidence="3" id="KW-1185">Reference proteome</keyword>
<evidence type="ECO:0000256" key="1">
    <source>
        <dbReference type="SAM" id="Phobius"/>
    </source>
</evidence>
<dbReference type="OMA" id="CHISSFV"/>
<proteinExistence type="predicted"/>
<dbReference type="FunCoup" id="A0A7M7KWU9">
    <property type="interactions" value="3"/>
</dbReference>
<dbReference type="EnsemblMetazoa" id="XM_022816193">
    <property type="protein sequence ID" value="XP_022671928"/>
    <property type="gene ID" value="LOC111254876"/>
</dbReference>
<dbReference type="EnsemblMetazoa" id="XM_022816194">
    <property type="protein sequence ID" value="XP_022671929"/>
    <property type="gene ID" value="LOC111254876"/>
</dbReference>
<feature type="transmembrane region" description="Helical" evidence="1">
    <location>
        <begin position="54"/>
        <end position="78"/>
    </location>
</feature>
<reference evidence="2" key="1">
    <citation type="submission" date="2021-01" db="UniProtKB">
        <authorList>
            <consortium name="EnsemblMetazoa"/>
        </authorList>
    </citation>
    <scope>IDENTIFICATION</scope>
</reference>
<dbReference type="AlphaFoldDB" id="A0A7M7KWU9"/>
<feature type="transmembrane region" description="Helical" evidence="1">
    <location>
        <begin position="218"/>
        <end position="235"/>
    </location>
</feature>
<feature type="transmembrane region" description="Helical" evidence="1">
    <location>
        <begin position="21"/>
        <end position="42"/>
    </location>
</feature>
<keyword evidence="1" id="KW-1133">Transmembrane helix</keyword>
<keyword evidence="1" id="KW-0812">Transmembrane</keyword>
<sequence length="395" mass="44480">MPSYPAGTPDRIPHWVRLLDHVLALTIACPLVSLLWCGGFFLTDTYIYPNDKPFGYWLIFIVGSMLSLNVHIHCDSLIAISARCPDSAQLLQRLIGIVLIVTIVFQWDGLWCLLDYYLGHTQISCFYCWALGTVVLCLTGCRNNMVTGVPFMCRHDRAELLFAATTRFHAKSYGSRLWSFCDQLFSIFVVQPSVILIWRGLWNIQDYTLLPKDPVKSANISCLAGTLVTIVLYLLQDSVAEITLALRPCARFGVELVWQQLAVASSVTLWRGQWVWFALIFEELASMWFVTLAAGWILTILNMGGLSTQLGAVPDPPLDIRTDVIRFPIDYVAQIYKTHVQYTALIKQQQQQQPGQRLSTSPLSKPLLKTNRGTAKALYPLLDEIQLPLPDSLPS</sequence>
<feature type="transmembrane region" description="Helical" evidence="1">
    <location>
        <begin position="177"/>
        <end position="198"/>
    </location>
</feature>
<accession>A0A7M7KWU9</accession>
<feature type="transmembrane region" description="Helical" evidence="1">
    <location>
        <begin position="285"/>
        <end position="304"/>
    </location>
</feature>
<dbReference type="InterPro" id="IPR032751">
    <property type="entry name" value="Fuseless"/>
</dbReference>
<dbReference type="Pfam" id="PF15993">
    <property type="entry name" value="Fuseless"/>
    <property type="match status" value="1"/>
</dbReference>
<evidence type="ECO:0000313" key="3">
    <source>
        <dbReference type="Proteomes" id="UP000594260"/>
    </source>
</evidence>
<dbReference type="PANTHER" id="PTHR35270">
    <property type="entry name" value="FUSELESS, ISOFORM A"/>
    <property type="match status" value="1"/>
</dbReference>